<organism evidence="1 2">
    <name type="scientific">Salix brachista</name>
    <dbReference type="NCBI Taxonomy" id="2182728"/>
    <lineage>
        <taxon>Eukaryota</taxon>
        <taxon>Viridiplantae</taxon>
        <taxon>Streptophyta</taxon>
        <taxon>Embryophyta</taxon>
        <taxon>Tracheophyta</taxon>
        <taxon>Spermatophyta</taxon>
        <taxon>Magnoliopsida</taxon>
        <taxon>eudicotyledons</taxon>
        <taxon>Gunneridae</taxon>
        <taxon>Pentapetalae</taxon>
        <taxon>rosids</taxon>
        <taxon>fabids</taxon>
        <taxon>Malpighiales</taxon>
        <taxon>Salicaceae</taxon>
        <taxon>Saliceae</taxon>
        <taxon>Salix</taxon>
    </lineage>
</organism>
<dbReference type="EMBL" id="VDCV01000010">
    <property type="protein sequence ID" value="KAB5539100.1"/>
    <property type="molecule type" value="Genomic_DNA"/>
</dbReference>
<dbReference type="InterPro" id="IPR045284">
    <property type="entry name" value="At2g27730-like"/>
</dbReference>
<gene>
    <name evidence="1" type="ORF">DKX38_016633</name>
</gene>
<name>A0A5N5L911_9ROSI</name>
<keyword evidence="2" id="KW-1185">Reference proteome</keyword>
<reference evidence="2" key="1">
    <citation type="journal article" date="2019" name="Gigascience">
        <title>De novo genome assembly of the endangered Acer yangbiense, a plant species with extremely small populations endemic to Yunnan Province, China.</title>
        <authorList>
            <person name="Yang J."/>
            <person name="Wariss H.M."/>
            <person name="Tao L."/>
            <person name="Zhang R."/>
            <person name="Yun Q."/>
            <person name="Hollingsworth P."/>
            <person name="Dao Z."/>
            <person name="Luo G."/>
            <person name="Guo H."/>
            <person name="Ma Y."/>
            <person name="Sun W."/>
        </authorList>
    </citation>
    <scope>NUCLEOTIDE SEQUENCE [LARGE SCALE GENOMIC DNA]</scope>
    <source>
        <strain evidence="2">cv. br00</strain>
    </source>
</reference>
<accession>A0A5N5L911</accession>
<proteinExistence type="predicted"/>
<evidence type="ECO:0000313" key="2">
    <source>
        <dbReference type="Proteomes" id="UP000326939"/>
    </source>
</evidence>
<dbReference type="Proteomes" id="UP000326939">
    <property type="component" value="Chromosome 10"/>
</dbReference>
<sequence>MATRSALSELSLTAIRSMKSTRVATRYFSDGKGRVLSEEERAAENVYIQAWPLISPFPITLPLSYCYYKMERERLEKLKPKQEKEKQGADKLHGFPVMSSVPNIILLMFHVQFRISDCQIKLKGARMPEADSLHELMTILMCHKHSHVLRCSSASVVKNFPSRVVLIGATKSERISGSLAKTILTALTKASKNRERETGLREFMAMVDKLQAQKSNAEHSRKIFCFFSPKKSSTFLHGTARQTASLEMDSRAIFRADSVPEDLIEKGLLISHLHFIADEAHLKASVDSEKELSRTRMDARRVDCANRVLKYRKGNTLPC</sequence>
<dbReference type="AlphaFoldDB" id="A0A5N5L911"/>
<dbReference type="PANTHER" id="PTHR33878:SF4">
    <property type="entry name" value="OS08G0558900 PROTEIN"/>
    <property type="match status" value="1"/>
</dbReference>
<dbReference type="PANTHER" id="PTHR33878">
    <property type="entry name" value="OS08G0559000 PROTEIN"/>
    <property type="match status" value="1"/>
</dbReference>
<evidence type="ECO:0000313" key="1">
    <source>
        <dbReference type="EMBL" id="KAB5539100.1"/>
    </source>
</evidence>
<comment type="caution">
    <text evidence="1">The sequence shown here is derived from an EMBL/GenBank/DDBJ whole genome shotgun (WGS) entry which is preliminary data.</text>
</comment>
<protein>
    <submittedName>
        <fullName evidence="1">Uncharacterized protein</fullName>
    </submittedName>
</protein>